<comment type="subcellular location">
    <subcellularLocation>
        <location evidence="1">Cell membrane</location>
        <topology evidence="1">Multi-pass membrane protein</topology>
    </subcellularLocation>
</comment>
<feature type="transmembrane region" description="Helical" evidence="6">
    <location>
        <begin position="67"/>
        <end position="91"/>
    </location>
</feature>
<dbReference type="GO" id="GO:0005886">
    <property type="term" value="C:plasma membrane"/>
    <property type="evidence" value="ECO:0007669"/>
    <property type="project" value="UniProtKB-SubCell"/>
</dbReference>
<feature type="transmembrane region" description="Helical" evidence="6">
    <location>
        <begin position="97"/>
        <end position="115"/>
    </location>
</feature>
<name>A0A6S6SYV8_9BACT</name>
<accession>A0A6S6SYV8</accession>
<keyword evidence="4 6" id="KW-1133">Transmembrane helix</keyword>
<keyword evidence="2" id="KW-1003">Cell membrane</keyword>
<feature type="transmembrane region" description="Helical" evidence="6">
    <location>
        <begin position="179"/>
        <end position="198"/>
    </location>
</feature>
<evidence type="ECO:0000259" key="7">
    <source>
        <dbReference type="Pfam" id="PF00892"/>
    </source>
</evidence>
<keyword evidence="3 6" id="KW-0812">Transmembrane</keyword>
<evidence type="ECO:0000256" key="5">
    <source>
        <dbReference type="ARBA" id="ARBA00023136"/>
    </source>
</evidence>
<dbReference type="EMBL" id="CACVAZ010000050">
    <property type="protein sequence ID" value="CAA6808348.1"/>
    <property type="molecule type" value="Genomic_DNA"/>
</dbReference>
<keyword evidence="5 6" id="KW-0472">Membrane</keyword>
<dbReference type="SUPFAM" id="SSF103481">
    <property type="entry name" value="Multidrug resistance efflux transporter EmrE"/>
    <property type="match status" value="2"/>
</dbReference>
<feature type="transmembrane region" description="Helical" evidence="6">
    <location>
        <begin position="122"/>
        <end position="139"/>
    </location>
</feature>
<feature type="domain" description="EamA" evidence="7">
    <location>
        <begin position="6"/>
        <end position="139"/>
    </location>
</feature>
<organism evidence="8">
    <name type="scientific">uncultured Sulfurovum sp</name>
    <dbReference type="NCBI Taxonomy" id="269237"/>
    <lineage>
        <taxon>Bacteria</taxon>
        <taxon>Pseudomonadati</taxon>
        <taxon>Campylobacterota</taxon>
        <taxon>Epsilonproteobacteria</taxon>
        <taxon>Campylobacterales</taxon>
        <taxon>Sulfurovaceae</taxon>
        <taxon>Sulfurovum</taxon>
        <taxon>environmental samples</taxon>
    </lineage>
</organism>
<dbReference type="InterPro" id="IPR037185">
    <property type="entry name" value="EmrE-like"/>
</dbReference>
<proteinExistence type="predicted"/>
<evidence type="ECO:0000256" key="4">
    <source>
        <dbReference type="ARBA" id="ARBA00022989"/>
    </source>
</evidence>
<evidence type="ECO:0000256" key="1">
    <source>
        <dbReference type="ARBA" id="ARBA00004651"/>
    </source>
</evidence>
<protein>
    <submittedName>
        <fullName evidence="8">Membrane protein</fullName>
    </submittedName>
</protein>
<dbReference type="Pfam" id="PF00892">
    <property type="entry name" value="EamA"/>
    <property type="match status" value="2"/>
</dbReference>
<dbReference type="InterPro" id="IPR000620">
    <property type="entry name" value="EamA_dom"/>
</dbReference>
<evidence type="ECO:0000256" key="2">
    <source>
        <dbReference type="ARBA" id="ARBA00022475"/>
    </source>
</evidence>
<feature type="transmembrane region" description="Helical" evidence="6">
    <location>
        <begin position="210"/>
        <end position="229"/>
    </location>
</feature>
<dbReference type="AlphaFoldDB" id="A0A6S6SYV8"/>
<feature type="transmembrane region" description="Helical" evidence="6">
    <location>
        <begin position="241"/>
        <end position="260"/>
    </location>
</feature>
<evidence type="ECO:0000256" key="3">
    <source>
        <dbReference type="ARBA" id="ARBA00022692"/>
    </source>
</evidence>
<dbReference type="PANTHER" id="PTHR32322:SF18">
    <property type="entry name" value="S-ADENOSYLMETHIONINE_S-ADENOSYLHOMOCYSTEINE TRANSPORTER"/>
    <property type="match status" value="1"/>
</dbReference>
<sequence length="287" mass="32473">MITQHKGELYAILIALLESLFPILSIFILVHIEPLFAYALFIMIANVVFIFIISYQKTWSEFLVKEAWADMLWLTFYITTLFVLMLVGLQFTTAGNMSVIITLQLFFSYLYFNVFGKEKMTILHSLGALLMGIGAMIILFPHDFSLNKGDFLILLAASIAPFVSKYQKQARVFVSAKTILAFRNMVALPFVLAFAFYLEKIPSLKNLEDVGIYIVLNGVLVFVFSKILFVEALNIISITKLFALISFIPVFTLVFAYFILGEVATMVQLLGVIPIVLGSYFITKKEI</sequence>
<gene>
    <name evidence="8" type="ORF">HELGO_WM36748</name>
</gene>
<feature type="transmembrane region" description="Helical" evidence="6">
    <location>
        <begin position="35"/>
        <end position="55"/>
    </location>
</feature>
<evidence type="ECO:0000313" key="8">
    <source>
        <dbReference type="EMBL" id="CAA6808348.1"/>
    </source>
</evidence>
<feature type="transmembrane region" description="Helical" evidence="6">
    <location>
        <begin position="151"/>
        <end position="167"/>
    </location>
</feature>
<dbReference type="InterPro" id="IPR050638">
    <property type="entry name" value="AA-Vitamin_Transporters"/>
</dbReference>
<feature type="transmembrane region" description="Helical" evidence="6">
    <location>
        <begin position="266"/>
        <end position="283"/>
    </location>
</feature>
<feature type="transmembrane region" description="Helical" evidence="6">
    <location>
        <begin position="9"/>
        <end position="29"/>
    </location>
</feature>
<feature type="domain" description="EamA" evidence="7">
    <location>
        <begin position="148"/>
        <end position="283"/>
    </location>
</feature>
<dbReference type="PANTHER" id="PTHR32322">
    <property type="entry name" value="INNER MEMBRANE TRANSPORTER"/>
    <property type="match status" value="1"/>
</dbReference>
<evidence type="ECO:0000256" key="6">
    <source>
        <dbReference type="SAM" id="Phobius"/>
    </source>
</evidence>
<reference evidence="8" key="1">
    <citation type="submission" date="2020-01" db="EMBL/GenBank/DDBJ databases">
        <authorList>
            <person name="Meier V. D."/>
            <person name="Meier V D."/>
        </authorList>
    </citation>
    <scope>NUCLEOTIDE SEQUENCE</scope>
    <source>
        <strain evidence="8">HLG_WM_MAG_02</strain>
    </source>
</reference>